<dbReference type="WBParaSite" id="mrna-Wban_07310">
    <property type="protein sequence ID" value="mrna-Wban_07310"/>
    <property type="gene ID" value="Wban_07310"/>
</dbReference>
<reference evidence="2" key="3">
    <citation type="submission" date="2024-02" db="UniProtKB">
        <authorList>
            <consortium name="WormBaseParasite"/>
        </authorList>
    </citation>
    <scope>IDENTIFICATION</scope>
    <source>
        <strain evidence="2">pt0022</strain>
    </source>
</reference>
<dbReference type="AlphaFoldDB" id="A0AAF5PXC3"/>
<name>A0AAF5PXC3_WUCBA</name>
<sequence>MKIKALENVLLTFDRIHTLTKLLENVCAEYLDN</sequence>
<reference evidence="1" key="1">
    <citation type="submission" date="2015-03" db="EMBL/GenBank/DDBJ databases">
        <title>Wuchereria bancrofti Genome Sequencing Papua New Guinea Strain.</title>
        <authorList>
            <person name="Small S.T."/>
            <person name="Serre D."/>
            <person name="Zimmerman P.A."/>
        </authorList>
    </citation>
    <scope>NUCLEOTIDE SEQUENCE [LARGE SCALE GENOMIC DNA]</scope>
    <source>
        <strain evidence="1">pt0022</strain>
    </source>
</reference>
<protein>
    <submittedName>
        <fullName evidence="2">Uncharacterized protein</fullName>
    </submittedName>
</protein>
<reference evidence="1" key="2">
    <citation type="journal article" date="2016" name="Mol. Ecol.">
        <title>Population genomics of the filarial nematode parasite Wuchereria bancrofti from mosquitoes.</title>
        <authorList>
            <person name="Small S.T."/>
            <person name="Reimer L.J."/>
            <person name="Tisch D.J."/>
            <person name="King C.L."/>
            <person name="Christensen B.M."/>
            <person name="Siba P.M."/>
            <person name="Kazura J.W."/>
            <person name="Serre D."/>
            <person name="Zimmerman P.A."/>
        </authorList>
    </citation>
    <scope>NUCLEOTIDE SEQUENCE</scope>
    <source>
        <strain evidence="1">pt0022</strain>
    </source>
</reference>
<evidence type="ECO:0000313" key="2">
    <source>
        <dbReference type="WBParaSite" id="mrna-Wban_07310"/>
    </source>
</evidence>
<organism evidence="1 2">
    <name type="scientific">Wuchereria bancrofti</name>
    <dbReference type="NCBI Taxonomy" id="6293"/>
    <lineage>
        <taxon>Eukaryota</taxon>
        <taxon>Metazoa</taxon>
        <taxon>Ecdysozoa</taxon>
        <taxon>Nematoda</taxon>
        <taxon>Chromadorea</taxon>
        <taxon>Rhabditida</taxon>
        <taxon>Spirurina</taxon>
        <taxon>Spiruromorpha</taxon>
        <taxon>Filarioidea</taxon>
        <taxon>Onchocercidae</taxon>
        <taxon>Wuchereria</taxon>
    </lineage>
</organism>
<accession>A0AAF5PXC3</accession>
<evidence type="ECO:0000313" key="1">
    <source>
        <dbReference type="Proteomes" id="UP000093561"/>
    </source>
</evidence>
<dbReference type="Proteomes" id="UP000093561">
    <property type="component" value="Unassembled WGS sequence"/>
</dbReference>
<proteinExistence type="predicted"/>